<keyword evidence="2" id="KW-1185">Reference proteome</keyword>
<protein>
    <submittedName>
        <fullName evidence="1">Uncharacterized protein</fullName>
    </submittedName>
</protein>
<evidence type="ECO:0000313" key="2">
    <source>
        <dbReference type="Proteomes" id="UP000294933"/>
    </source>
</evidence>
<proteinExistence type="predicted"/>
<dbReference type="AlphaFoldDB" id="A0A4Y7PNU5"/>
<gene>
    <name evidence="1" type="ORF">BD410DRAFT_807642</name>
</gene>
<organism evidence="1 2">
    <name type="scientific">Rickenella mellea</name>
    <dbReference type="NCBI Taxonomy" id="50990"/>
    <lineage>
        <taxon>Eukaryota</taxon>
        <taxon>Fungi</taxon>
        <taxon>Dikarya</taxon>
        <taxon>Basidiomycota</taxon>
        <taxon>Agaricomycotina</taxon>
        <taxon>Agaricomycetes</taxon>
        <taxon>Hymenochaetales</taxon>
        <taxon>Rickenellaceae</taxon>
        <taxon>Rickenella</taxon>
    </lineage>
</organism>
<dbReference type="Proteomes" id="UP000294933">
    <property type="component" value="Unassembled WGS sequence"/>
</dbReference>
<sequence>MGSLTTDPHHPLAAINSISDIGSTGIGYSGMIAYPYRGLDVFPNRITDHRSPLAVLLVRHEITLPPNPTTTFGAIKGTKTYSRATAITRGSGLAGSSITIINVLEILLRHEITLPPNPTTILGAIKDQDPLAHLHIEGFRVRRLIPTIALHDISRCGSHLVVFVFRTSNCCVNGVILRDLRRDWAKEKRLVFVIIRKRALRCTLAATSERKLHVRLVRCGVSSQDPKYEERA</sequence>
<reference evidence="1 2" key="1">
    <citation type="submission" date="2018-06" db="EMBL/GenBank/DDBJ databases">
        <title>A transcriptomic atlas of mushroom development highlights an independent origin of complex multicellularity.</title>
        <authorList>
            <consortium name="DOE Joint Genome Institute"/>
            <person name="Krizsan K."/>
            <person name="Almasi E."/>
            <person name="Merenyi Z."/>
            <person name="Sahu N."/>
            <person name="Viragh M."/>
            <person name="Koszo T."/>
            <person name="Mondo S."/>
            <person name="Kiss B."/>
            <person name="Balint B."/>
            <person name="Kues U."/>
            <person name="Barry K."/>
            <person name="Hegedus J.C."/>
            <person name="Henrissat B."/>
            <person name="Johnson J."/>
            <person name="Lipzen A."/>
            <person name="Ohm R."/>
            <person name="Nagy I."/>
            <person name="Pangilinan J."/>
            <person name="Yan J."/>
            <person name="Xiong Y."/>
            <person name="Grigoriev I.V."/>
            <person name="Hibbett D.S."/>
            <person name="Nagy L.G."/>
        </authorList>
    </citation>
    <scope>NUCLEOTIDE SEQUENCE [LARGE SCALE GENOMIC DNA]</scope>
    <source>
        <strain evidence="1 2">SZMC22713</strain>
    </source>
</reference>
<accession>A0A4Y7PNU5</accession>
<evidence type="ECO:0000313" key="1">
    <source>
        <dbReference type="EMBL" id="TDL17054.1"/>
    </source>
</evidence>
<dbReference type="EMBL" id="ML170229">
    <property type="protein sequence ID" value="TDL17054.1"/>
    <property type="molecule type" value="Genomic_DNA"/>
</dbReference>
<dbReference type="VEuPathDB" id="FungiDB:BD410DRAFT_807642"/>
<name>A0A4Y7PNU5_9AGAM</name>